<feature type="transmembrane region" description="Helical" evidence="17">
    <location>
        <begin position="89"/>
        <end position="111"/>
    </location>
</feature>
<dbReference type="HOGENOM" id="CLU_001072_12_0_1"/>
<dbReference type="STRING" id="7757.ENSPMAP00000007731"/>
<dbReference type="Gene3D" id="3.30.70.1230">
    <property type="entry name" value="Nucleotide cyclase"/>
    <property type="match status" value="2"/>
</dbReference>
<reference evidence="19" key="1">
    <citation type="submission" date="2025-08" db="UniProtKB">
        <authorList>
            <consortium name="Ensembl"/>
        </authorList>
    </citation>
    <scope>IDENTIFICATION</scope>
</reference>
<dbReference type="EC" id="4.6.1.1" evidence="5"/>
<feature type="domain" description="Guanylate cyclase" evidence="18">
    <location>
        <begin position="992"/>
        <end position="1131"/>
    </location>
</feature>
<feature type="transmembrane region" description="Helical" evidence="17">
    <location>
        <begin position="798"/>
        <end position="815"/>
    </location>
</feature>
<dbReference type="PROSITE" id="PS50125">
    <property type="entry name" value="GUANYLATE_CYCLASE_2"/>
    <property type="match status" value="2"/>
</dbReference>
<evidence type="ECO:0000256" key="10">
    <source>
        <dbReference type="ARBA" id="ARBA00022842"/>
    </source>
</evidence>
<dbReference type="InterPro" id="IPR001054">
    <property type="entry name" value="A/G_cyclase"/>
</dbReference>
<evidence type="ECO:0000256" key="12">
    <source>
        <dbReference type="ARBA" id="ARBA00022998"/>
    </source>
</evidence>
<name>S4RR95_PETMA</name>
<comment type="similarity">
    <text evidence="15">Belongs to the adenylyl cyclase class-4/guanylyl cyclase family.</text>
</comment>
<feature type="domain" description="Guanylate cyclase" evidence="18">
    <location>
        <begin position="325"/>
        <end position="452"/>
    </location>
</feature>
<dbReference type="GO" id="GO:0007189">
    <property type="term" value="P:adenylate cyclase-activating G protein-coupled receptor signaling pathway"/>
    <property type="evidence" value="ECO:0007669"/>
    <property type="project" value="TreeGrafter"/>
</dbReference>
<evidence type="ECO:0000256" key="2">
    <source>
        <dbReference type="ARBA" id="ARBA00001936"/>
    </source>
</evidence>
<dbReference type="PANTHER" id="PTHR45627:SF8">
    <property type="entry name" value="ADENYLATE CYCLASE TYPE 9"/>
    <property type="match status" value="1"/>
</dbReference>
<accession>S4RR95</accession>
<feature type="region of interest" description="Disordered" evidence="16">
    <location>
        <begin position="282"/>
        <end position="308"/>
    </location>
</feature>
<proteinExistence type="inferred from homology"/>
<keyword evidence="8" id="KW-0547">Nucleotide-binding</keyword>
<keyword evidence="9" id="KW-0067">ATP-binding</keyword>
<evidence type="ECO:0000256" key="3">
    <source>
        <dbReference type="ARBA" id="ARBA00001946"/>
    </source>
</evidence>
<evidence type="ECO:0000256" key="8">
    <source>
        <dbReference type="ARBA" id="ARBA00022741"/>
    </source>
</evidence>
<keyword evidence="14 15" id="KW-0456">Lyase</keyword>
<protein>
    <recommendedName>
        <fullName evidence="5">adenylate cyclase</fullName>
        <ecNumber evidence="5">4.6.1.1</ecNumber>
    </recommendedName>
</protein>
<keyword evidence="12" id="KW-0115">cAMP biosynthesis</keyword>
<dbReference type="OMA" id="DACQERC"/>
<keyword evidence="6 17" id="KW-0812">Transmembrane</keyword>
<dbReference type="GO" id="GO:0005524">
    <property type="term" value="F:ATP binding"/>
    <property type="evidence" value="ECO:0007669"/>
    <property type="project" value="UniProtKB-KW"/>
</dbReference>
<feature type="region of interest" description="Disordered" evidence="16">
    <location>
        <begin position="1176"/>
        <end position="1221"/>
    </location>
</feature>
<feature type="transmembrane region" description="Helical" evidence="17">
    <location>
        <begin position="167"/>
        <end position="186"/>
    </location>
</feature>
<comment type="cofactor">
    <cofactor evidence="3">
        <name>Mg(2+)</name>
        <dbReference type="ChEBI" id="CHEBI:18420"/>
    </cofactor>
</comment>
<dbReference type="GO" id="GO:0005886">
    <property type="term" value="C:plasma membrane"/>
    <property type="evidence" value="ECO:0007669"/>
    <property type="project" value="TreeGrafter"/>
</dbReference>
<evidence type="ECO:0000256" key="11">
    <source>
        <dbReference type="ARBA" id="ARBA00022989"/>
    </source>
</evidence>
<keyword evidence="13 17" id="KW-0472">Membrane</keyword>
<evidence type="ECO:0000256" key="13">
    <source>
        <dbReference type="ARBA" id="ARBA00023136"/>
    </source>
</evidence>
<feature type="transmembrane region" description="Helical" evidence="17">
    <location>
        <begin position="718"/>
        <end position="739"/>
    </location>
</feature>
<reference evidence="19" key="2">
    <citation type="submission" date="2025-09" db="UniProtKB">
        <authorList>
            <consortium name="Ensembl"/>
        </authorList>
    </citation>
    <scope>IDENTIFICATION</scope>
</reference>
<evidence type="ECO:0000256" key="9">
    <source>
        <dbReference type="ARBA" id="ARBA00022840"/>
    </source>
</evidence>
<feature type="transmembrane region" description="Helical" evidence="17">
    <location>
        <begin position="206"/>
        <end position="230"/>
    </location>
</feature>
<evidence type="ECO:0000256" key="15">
    <source>
        <dbReference type="RuleBase" id="RU000405"/>
    </source>
</evidence>
<feature type="transmembrane region" description="Helical" evidence="17">
    <location>
        <begin position="745"/>
        <end position="766"/>
    </location>
</feature>
<evidence type="ECO:0000313" key="19">
    <source>
        <dbReference type="Ensembl" id="ENSPMAP00000007731.1"/>
    </source>
</evidence>
<feature type="transmembrane region" description="Helical" evidence="17">
    <location>
        <begin position="847"/>
        <end position="869"/>
    </location>
</feature>
<dbReference type="PROSITE" id="PS00452">
    <property type="entry name" value="GUANYLATE_CYCLASE_1"/>
    <property type="match status" value="2"/>
</dbReference>
<dbReference type="InterPro" id="IPR029787">
    <property type="entry name" value="Nucleotide_cyclase"/>
</dbReference>
<evidence type="ECO:0000256" key="16">
    <source>
        <dbReference type="SAM" id="MobiDB-lite"/>
    </source>
</evidence>
<evidence type="ECO:0000256" key="7">
    <source>
        <dbReference type="ARBA" id="ARBA00022723"/>
    </source>
</evidence>
<keyword evidence="7" id="KW-0479">Metal-binding</keyword>
<dbReference type="SUPFAM" id="SSF55073">
    <property type="entry name" value="Nucleotide cyclase"/>
    <property type="match status" value="2"/>
</dbReference>
<evidence type="ECO:0000256" key="5">
    <source>
        <dbReference type="ARBA" id="ARBA00012201"/>
    </source>
</evidence>
<evidence type="ECO:0000256" key="1">
    <source>
        <dbReference type="ARBA" id="ARBA00001593"/>
    </source>
</evidence>
<sequence>VSSCCSGDSASRPGGRLHRRHRRHRLPQLFERAAASWWNPKFDSLELEAACEQRCYPQTRRRFRYALAYASAACLLRALTYALDWDARRAARLAPALSFLLLCAGLMALTFLRAYERLAGASLAMAAALVPARPFLPPDLSPVGSFAVCVEVLLLLYTAMPLPLYACALLGLSYSVLFEVVGQLWSTGLLLPNVSAGWLSRAHTEGLAATVVGKAFLHLCIHAIGIHIFIMSQVRSRSTFLKVGQSIIHGKELEVEKALKEKMIHAVMPRMIADELLRQQGDDDSEASAPTTASNPGPRKKKKGSIPREQLPFRPFTMKRMSEVSVLFADIVGFTKMSANKSAATLVRLLNDLFGRFDKLCEVTGCEKISTLGDCYYCVAGCPEPRTDHAACCVEMGLGMIAAIEQFCRDNRETVDMRVGVHTGTVLCGILGMKRFKFDVLSNDVNLANMMEQLGVAGKVHVSEATALCLDERYTMEDGRLFERIGPNAVLAEQLKALRWYLFSIPDPSSNRCSICNYLIMDDSIMSTLHASSYRGGEEKDNLGSKVNDYNQTSKMFQNVTMTCPAQGYTNARQHTARACAAWLAHGLLNKHKNAIDLSRGPPKVHNGLLAVKEEGKLANSRTSLVETLQERMCKERAPLLPINMRYKHLLRQSDIHFVEVIKSDRLMEDYFFKPPINKLSLQFLDKNLEKAYRASYQEEVANGRHVDTFANPTFSSLLDVLLSSLVFVLASLACLLVLPPWPEVPLLPMVTFAVAFTLQLFCLLVSIRMVFFLEHVLTCTRLVMEFVSGWIPRHLIGALYVSLPAVMVLTHFTCHLDSRHTARLFFCCVMIVGVTHYLNFCQLSSWLRSSLATVVAALLLLLIYVPVCGDRPWGAGNESLPLNVSAPVVSVPLAALSAAQGGHGGNSGSVRGWELAADLLLLVLLIWFLNREFEVAYRLNYHGNVEAELHQRKIQHMKNQADLLLHNIIPGHVADQLKVQPHYSKNHEDVGVIFASIVNFSEFYEENYEGGKECYRVLHELMSDLDQLLARDHYGGIEKIKTIGATYMAASGLNVPEPRAGDAHAHLRTLFEFARDMMSIVEDFNKDMLWFNFRLRIGFNHGPLTAGVIGTTKPLYDIWGDTVNIASRMDSTGVDCRVQVSQESYHVLCDMGYQFDYRGTVNVKGKGQMKTYLFPPTDGGHAAPQPPPPPLLPPLLPMTPDIHTQVDGSIGRSPAEEEAH</sequence>
<dbReference type="Ensembl" id="ENSPMAT00000007765.1">
    <property type="protein sequence ID" value="ENSPMAP00000007731.1"/>
    <property type="gene ID" value="ENSPMAG00000007009.1"/>
</dbReference>
<evidence type="ECO:0000256" key="14">
    <source>
        <dbReference type="ARBA" id="ARBA00023239"/>
    </source>
</evidence>
<dbReference type="PANTHER" id="PTHR45627">
    <property type="entry name" value="ADENYLATE CYCLASE TYPE 1"/>
    <property type="match status" value="1"/>
</dbReference>
<dbReference type="FunFam" id="3.30.70.1230:FF:000008">
    <property type="entry name" value="Adenylate cyclase type 9"/>
    <property type="match status" value="1"/>
</dbReference>
<feature type="compositionally biased region" description="Pro residues" evidence="16">
    <location>
        <begin position="1185"/>
        <end position="1198"/>
    </location>
</feature>
<dbReference type="SMART" id="SM00044">
    <property type="entry name" value="CYCc"/>
    <property type="match status" value="2"/>
</dbReference>
<dbReference type="GO" id="GO:0035556">
    <property type="term" value="P:intracellular signal transduction"/>
    <property type="evidence" value="ECO:0007669"/>
    <property type="project" value="InterPro"/>
</dbReference>
<evidence type="ECO:0000256" key="4">
    <source>
        <dbReference type="ARBA" id="ARBA00004141"/>
    </source>
</evidence>
<evidence type="ECO:0000256" key="17">
    <source>
        <dbReference type="SAM" id="Phobius"/>
    </source>
</evidence>
<feature type="transmembrane region" description="Helical" evidence="17">
    <location>
        <begin position="822"/>
        <end position="841"/>
    </location>
</feature>
<comment type="subcellular location">
    <subcellularLocation>
        <location evidence="4">Membrane</location>
        <topology evidence="4">Multi-pass membrane protein</topology>
    </subcellularLocation>
</comment>
<dbReference type="GO" id="GO:0006171">
    <property type="term" value="P:cAMP biosynthetic process"/>
    <property type="evidence" value="ECO:0007669"/>
    <property type="project" value="UniProtKB-KW"/>
</dbReference>
<evidence type="ECO:0000259" key="18">
    <source>
        <dbReference type="PROSITE" id="PS50125"/>
    </source>
</evidence>
<dbReference type="AlphaFoldDB" id="S4RR95"/>
<dbReference type="GO" id="GO:0046872">
    <property type="term" value="F:metal ion binding"/>
    <property type="evidence" value="ECO:0007669"/>
    <property type="project" value="UniProtKB-KW"/>
</dbReference>
<organism evidence="19">
    <name type="scientific">Petromyzon marinus</name>
    <name type="common">Sea lamprey</name>
    <dbReference type="NCBI Taxonomy" id="7757"/>
    <lineage>
        <taxon>Eukaryota</taxon>
        <taxon>Metazoa</taxon>
        <taxon>Chordata</taxon>
        <taxon>Craniata</taxon>
        <taxon>Vertebrata</taxon>
        <taxon>Cyclostomata</taxon>
        <taxon>Hyperoartia</taxon>
        <taxon>Petromyzontiformes</taxon>
        <taxon>Petromyzontidae</taxon>
        <taxon>Petromyzon</taxon>
    </lineage>
</organism>
<keyword evidence="10" id="KW-0460">Magnesium</keyword>
<dbReference type="GeneTree" id="ENSGT00940000155577"/>
<dbReference type="GO" id="GO:0004016">
    <property type="term" value="F:adenylate cyclase activity"/>
    <property type="evidence" value="ECO:0007669"/>
    <property type="project" value="UniProtKB-EC"/>
</dbReference>
<keyword evidence="11 17" id="KW-1133">Transmembrane helix</keyword>
<dbReference type="CDD" id="cd07302">
    <property type="entry name" value="CHD"/>
    <property type="match status" value="2"/>
</dbReference>
<comment type="cofactor">
    <cofactor evidence="2">
        <name>Mn(2+)</name>
        <dbReference type="ChEBI" id="CHEBI:29035"/>
    </cofactor>
</comment>
<feature type="transmembrane region" description="Helical" evidence="17">
    <location>
        <begin position="142"/>
        <end position="160"/>
    </location>
</feature>
<dbReference type="InterPro" id="IPR018297">
    <property type="entry name" value="A/G_cyclase_CS"/>
</dbReference>
<dbReference type="Pfam" id="PF00211">
    <property type="entry name" value="Guanylate_cyc"/>
    <property type="match status" value="2"/>
</dbReference>
<evidence type="ECO:0000256" key="6">
    <source>
        <dbReference type="ARBA" id="ARBA00022692"/>
    </source>
</evidence>
<comment type="catalytic activity">
    <reaction evidence="1">
        <text>ATP = 3',5'-cyclic AMP + diphosphate</text>
        <dbReference type="Rhea" id="RHEA:15389"/>
        <dbReference type="ChEBI" id="CHEBI:30616"/>
        <dbReference type="ChEBI" id="CHEBI:33019"/>
        <dbReference type="ChEBI" id="CHEBI:58165"/>
        <dbReference type="EC" id="4.6.1.1"/>
    </reaction>
</comment>